<comment type="caution">
    <text evidence="1">The sequence shown here is derived from an EMBL/GenBank/DDBJ whole genome shotgun (WGS) entry which is preliminary data.</text>
</comment>
<accession>A0ACA9MAN5</accession>
<dbReference type="EMBL" id="CAJVQC010007515">
    <property type="protein sequence ID" value="CAG8580322.1"/>
    <property type="molecule type" value="Genomic_DNA"/>
</dbReference>
<protein>
    <submittedName>
        <fullName evidence="1">30467_t:CDS:1</fullName>
    </submittedName>
</protein>
<organism evidence="1 2">
    <name type="scientific">Racocetra persica</name>
    <dbReference type="NCBI Taxonomy" id="160502"/>
    <lineage>
        <taxon>Eukaryota</taxon>
        <taxon>Fungi</taxon>
        <taxon>Fungi incertae sedis</taxon>
        <taxon>Mucoromycota</taxon>
        <taxon>Glomeromycotina</taxon>
        <taxon>Glomeromycetes</taxon>
        <taxon>Diversisporales</taxon>
        <taxon>Gigasporaceae</taxon>
        <taxon>Racocetra</taxon>
    </lineage>
</organism>
<evidence type="ECO:0000313" key="1">
    <source>
        <dbReference type="EMBL" id="CAG8580322.1"/>
    </source>
</evidence>
<evidence type="ECO:0000313" key="2">
    <source>
        <dbReference type="Proteomes" id="UP000789920"/>
    </source>
</evidence>
<proteinExistence type="predicted"/>
<sequence length="121" mass="13512">MKGPLKVTVVEAKDLKDEDIVGKSDPYIELWLDKNYKQKTTTKNNTVNPTYNETFTFNCDGHKHLHVRVVDKDLVSDDEIGVGKVSLSSIHNGYADEWVNLPAMLGLMSKGKVHLVLETAA</sequence>
<gene>
    <name evidence="1" type="ORF">RPERSI_LOCUS5117</name>
</gene>
<reference evidence="1" key="1">
    <citation type="submission" date="2021-06" db="EMBL/GenBank/DDBJ databases">
        <authorList>
            <person name="Kallberg Y."/>
            <person name="Tangrot J."/>
            <person name="Rosling A."/>
        </authorList>
    </citation>
    <scope>NUCLEOTIDE SEQUENCE</scope>
    <source>
        <strain evidence="1">MA461A</strain>
    </source>
</reference>
<dbReference type="Proteomes" id="UP000789920">
    <property type="component" value="Unassembled WGS sequence"/>
</dbReference>
<keyword evidence="2" id="KW-1185">Reference proteome</keyword>
<name>A0ACA9MAN5_9GLOM</name>